<protein>
    <submittedName>
        <fullName evidence="2">Zinc knuckle CX2CX4HX4C</fullName>
    </submittedName>
</protein>
<organism evidence="2 3">
    <name type="scientific">Corchorus olitorius</name>
    <dbReference type="NCBI Taxonomy" id="93759"/>
    <lineage>
        <taxon>Eukaryota</taxon>
        <taxon>Viridiplantae</taxon>
        <taxon>Streptophyta</taxon>
        <taxon>Embryophyta</taxon>
        <taxon>Tracheophyta</taxon>
        <taxon>Spermatophyta</taxon>
        <taxon>Magnoliopsida</taxon>
        <taxon>eudicotyledons</taxon>
        <taxon>Gunneridae</taxon>
        <taxon>Pentapetalae</taxon>
        <taxon>rosids</taxon>
        <taxon>malvids</taxon>
        <taxon>Malvales</taxon>
        <taxon>Malvaceae</taxon>
        <taxon>Grewioideae</taxon>
        <taxon>Apeibeae</taxon>
        <taxon>Corchorus</taxon>
    </lineage>
</organism>
<dbReference type="PANTHER" id="PTHR31286">
    <property type="entry name" value="GLYCINE-RICH CELL WALL STRUCTURAL PROTEIN 1.8-LIKE"/>
    <property type="match status" value="1"/>
</dbReference>
<dbReference type="AlphaFoldDB" id="A0A1R3JVJ1"/>
<comment type="caution">
    <text evidence="2">The sequence shown here is derived from an EMBL/GenBank/DDBJ whole genome shotgun (WGS) entry which is preliminary data.</text>
</comment>
<dbReference type="InterPro" id="IPR040256">
    <property type="entry name" value="At4g02000-like"/>
</dbReference>
<sequence length="300" mass="33671">MAGVRENLIGEIPFQGGGEDHLKEFVAGRGSTSDRRGRAQHPQYFLCLKKAYGGEMKFDEISYWIQVHNLSIDMISNRIALLIGNRLGRVLEIEEPKGRFGWYMSFLRMRIMVKASNPLIPGFCVPRGEDRKDWDEVKYEKLSDFCFSSGRLGHLSKHCKFDAPPGIIYGNSMRMGPARALMSPEKKRSKSWGAGLGPPTIQVGNAELYRGPKSKGQSSRENLGNGCSVMNFYSDSSRDAEQLPETPQGKSIKKSPIISPAKMLSTVMGLSNVFRRMHLKRIEKEELHKEGGTKGLKWLS</sequence>
<gene>
    <name evidence="2" type="ORF">COLO4_13647</name>
</gene>
<dbReference type="STRING" id="93759.A0A1R3JVJ1"/>
<dbReference type="PANTHER" id="PTHR31286:SF178">
    <property type="entry name" value="DUF4283 DOMAIN-CONTAINING PROTEIN"/>
    <property type="match status" value="1"/>
</dbReference>
<feature type="region of interest" description="Disordered" evidence="1">
    <location>
        <begin position="237"/>
        <end position="256"/>
    </location>
</feature>
<reference evidence="3" key="1">
    <citation type="submission" date="2013-09" db="EMBL/GenBank/DDBJ databases">
        <title>Corchorus olitorius genome sequencing.</title>
        <authorList>
            <person name="Alam M."/>
            <person name="Haque M.S."/>
            <person name="Islam M.S."/>
            <person name="Emdad E.M."/>
            <person name="Islam M.M."/>
            <person name="Ahmed B."/>
            <person name="Halim A."/>
            <person name="Hossen Q.M.M."/>
            <person name="Hossain M.Z."/>
            <person name="Ahmed R."/>
            <person name="Khan M.M."/>
            <person name="Islam R."/>
            <person name="Rashid M.M."/>
            <person name="Khan S.A."/>
            <person name="Rahman M.S."/>
            <person name="Alam M."/>
            <person name="Yahiya A.S."/>
            <person name="Khan M.S."/>
            <person name="Azam M.S."/>
            <person name="Haque T."/>
            <person name="Lashkar M.Z.H."/>
            <person name="Akhand A.I."/>
            <person name="Morshed G."/>
            <person name="Roy S."/>
            <person name="Uddin K.S."/>
            <person name="Rabeya T."/>
            <person name="Hossain A.S."/>
            <person name="Chowdhury A."/>
            <person name="Snigdha A.R."/>
            <person name="Mortoza M.S."/>
            <person name="Matin S.A."/>
            <person name="Hoque S.M.E."/>
            <person name="Islam M.K."/>
            <person name="Roy D.K."/>
            <person name="Haider R."/>
            <person name="Moosa M.M."/>
            <person name="Elias S.M."/>
            <person name="Hasan A.M."/>
            <person name="Jahan S."/>
            <person name="Shafiuddin M."/>
            <person name="Mahmood N."/>
            <person name="Shommy N.S."/>
        </authorList>
    </citation>
    <scope>NUCLEOTIDE SEQUENCE [LARGE SCALE GENOMIC DNA]</scope>
    <source>
        <strain evidence="3">cv. O-4</strain>
    </source>
</reference>
<evidence type="ECO:0000256" key="1">
    <source>
        <dbReference type="SAM" id="MobiDB-lite"/>
    </source>
</evidence>
<dbReference type="EMBL" id="AWUE01015226">
    <property type="protein sequence ID" value="OMO98886.1"/>
    <property type="molecule type" value="Genomic_DNA"/>
</dbReference>
<evidence type="ECO:0000313" key="3">
    <source>
        <dbReference type="Proteomes" id="UP000187203"/>
    </source>
</evidence>
<dbReference type="OrthoDB" id="852325at2759"/>
<keyword evidence="3" id="KW-1185">Reference proteome</keyword>
<dbReference type="Proteomes" id="UP000187203">
    <property type="component" value="Unassembled WGS sequence"/>
</dbReference>
<evidence type="ECO:0000313" key="2">
    <source>
        <dbReference type="EMBL" id="OMO98886.1"/>
    </source>
</evidence>
<accession>A0A1R3JVJ1</accession>
<name>A0A1R3JVJ1_9ROSI</name>
<proteinExistence type="predicted"/>